<dbReference type="Gene3D" id="2.130.10.10">
    <property type="entry name" value="YVTN repeat-like/Quinoprotein amine dehydrogenase"/>
    <property type="match status" value="1"/>
</dbReference>
<evidence type="ECO:0000313" key="2">
    <source>
        <dbReference type="Proteomes" id="UP001155280"/>
    </source>
</evidence>
<dbReference type="EMBL" id="JANCNS010000002">
    <property type="protein sequence ID" value="MCP9200124.1"/>
    <property type="molecule type" value="Genomic_DNA"/>
</dbReference>
<dbReference type="InterPro" id="IPR015943">
    <property type="entry name" value="WD40/YVTN_repeat-like_dom_sf"/>
</dbReference>
<dbReference type="InterPro" id="IPR011048">
    <property type="entry name" value="Haem_d1_sf"/>
</dbReference>
<dbReference type="RefSeq" id="WP_241551928.1">
    <property type="nucleotide sequence ID" value="NZ_JANCNS010000002.1"/>
</dbReference>
<comment type="caution">
    <text evidence="1">The sequence shown here is derived from an EMBL/GenBank/DDBJ whole genome shotgun (WGS) entry which is preliminary data.</text>
</comment>
<dbReference type="Proteomes" id="UP001155280">
    <property type="component" value="Unassembled WGS sequence"/>
</dbReference>
<dbReference type="InterPro" id="IPR031815">
    <property type="entry name" value="DUF5074"/>
</dbReference>
<dbReference type="AlphaFoldDB" id="A0A9X2R9P7"/>
<proteinExistence type="predicted"/>
<dbReference type="Pfam" id="PF16819">
    <property type="entry name" value="DUF5074"/>
    <property type="match status" value="1"/>
</dbReference>
<protein>
    <submittedName>
        <fullName evidence="1">Quinoprotein amine dehydrogenase</fullName>
    </submittedName>
</protein>
<sequence>MKNSKLFLLGLAGAFFLNSCSTDDDGIPPETEQPGDYANGVLILNEGSQSAGTVSYLDEDLNAVEHNIFEQVNQGMDLGLYVQSIFFDEENAYIISNGSNMITVVDRYTFEYKGAVDNGLNVPVYGTILNGKAYVTNIADFGSVEDDYVAVIDLETLEVEEAVVAGGTISEIVESNGMIYIEGASYGTGNAVRVFNPNTNSIEENIVLFENEEGEMEGLNSLAVENGSLYALTNQNLYVVDAENFQQTAMVDLSAIGNTANLDIEDGMIYFTSGTSVYAMQTASAVAPETPVFSYESSSLYGQMYGFEVENGLIYTSDAGDFASAGSVAIYDTSGIFIAEFSTGVAPNNFYFN</sequence>
<organism evidence="1 2">
    <name type="scientific">Christiangramia oceanisediminis</name>
    <dbReference type="NCBI Taxonomy" id="2920386"/>
    <lineage>
        <taxon>Bacteria</taxon>
        <taxon>Pseudomonadati</taxon>
        <taxon>Bacteroidota</taxon>
        <taxon>Flavobacteriia</taxon>
        <taxon>Flavobacteriales</taxon>
        <taxon>Flavobacteriaceae</taxon>
        <taxon>Christiangramia</taxon>
    </lineage>
</organism>
<gene>
    <name evidence="1" type="ORF">MKO06_09405</name>
</gene>
<dbReference type="SUPFAM" id="SSF51004">
    <property type="entry name" value="C-terminal (heme d1) domain of cytochrome cd1-nitrite reductase"/>
    <property type="match status" value="1"/>
</dbReference>
<reference evidence="1" key="1">
    <citation type="submission" date="2022-07" db="EMBL/GenBank/DDBJ databases">
        <title>Gramela sediminis sp. nov., isolated from deep-sea sediment of the Indian Ocean.</title>
        <authorList>
            <person name="Shi H."/>
        </authorList>
    </citation>
    <scope>NUCLEOTIDE SEQUENCE</scope>
    <source>
        <strain evidence="1">GC03-9</strain>
    </source>
</reference>
<evidence type="ECO:0000313" key="1">
    <source>
        <dbReference type="EMBL" id="MCP9200124.1"/>
    </source>
</evidence>
<keyword evidence="2" id="KW-1185">Reference proteome</keyword>
<name>A0A9X2R9P7_9FLAO</name>
<accession>A0A9X2R9P7</accession>